<keyword evidence="1" id="KW-0067">ATP-binding</keyword>
<proteinExistence type="predicted"/>
<dbReference type="AlphaFoldDB" id="A0A844YDE9"/>
<sequence length="532" mass="59217">MTTGFSILHRWRAALPPEDAAGQSVAAVPIRPGVSVLSILRHLNYKTWFALAEFVDNSVQSYLANKDRLEAIHGPDFRLKVGITVENTAPARIVIRDNAAGIALRDFPRAFRPAAIPPDRSGLSEFGMGMKSAACWFAPRWSVRTKALGEDAERTVRFDVATIVRDQLEELDIDDAPAQADTHFTEIVLDDPFHLPVGRTLGKIKDHLTDIYRVYVRDGVLELRLNRELLEYTPPRILTAPNVRKPDDGAREWRQDIRFDLGGGLTAHGFAGLMDPMNTNRSGFALFRRGRLIEGSGDEGYRPPYIFGQPGNFRWRRLFGELHLEGFDVSHTKDGFRWDENEQPFLELLRDELDKDELPLLRQADLYRVQAARNELAEAAQKAITRAVDAMHAGLPEALPGVASEPPVETPAAPLVPEPAILAARELAVNFRDQKWLLRVELTSDPAQGEWLAVSDQPAQADSVQVLEMRLSLVHPFMVSFAQTDPENVEALLRVAAGLALSEKLARGTGVRLAGTIRRNLNELLRAALAKP</sequence>
<protein>
    <submittedName>
        <fullName evidence="1">ATP-binding protein</fullName>
    </submittedName>
</protein>
<gene>
    <name evidence="1" type="ORF">GRI48_00010</name>
</gene>
<name>A0A844YDE9_9SPHN</name>
<dbReference type="Proteomes" id="UP000445582">
    <property type="component" value="Unassembled WGS sequence"/>
</dbReference>
<dbReference type="GO" id="GO:0005524">
    <property type="term" value="F:ATP binding"/>
    <property type="evidence" value="ECO:0007669"/>
    <property type="project" value="UniProtKB-KW"/>
</dbReference>
<keyword evidence="1" id="KW-0547">Nucleotide-binding</keyword>
<reference evidence="1 2" key="1">
    <citation type="submission" date="2019-12" db="EMBL/GenBank/DDBJ databases">
        <title>Genomic-based taxomic classification of the family Erythrobacteraceae.</title>
        <authorList>
            <person name="Xu L."/>
        </authorList>
    </citation>
    <scope>NUCLEOTIDE SEQUENCE [LARGE SCALE GENOMIC DNA]</scope>
    <source>
        <strain evidence="1 2">MCCC 1A09965</strain>
    </source>
</reference>
<accession>A0A844YDE9</accession>
<keyword evidence="2" id="KW-1185">Reference proteome</keyword>
<organism evidence="1 2">
    <name type="scientific">Qipengyuania oceanensis</name>
    <dbReference type="NCBI Taxonomy" id="1463597"/>
    <lineage>
        <taxon>Bacteria</taxon>
        <taxon>Pseudomonadati</taxon>
        <taxon>Pseudomonadota</taxon>
        <taxon>Alphaproteobacteria</taxon>
        <taxon>Sphingomonadales</taxon>
        <taxon>Erythrobacteraceae</taxon>
        <taxon>Qipengyuania</taxon>
    </lineage>
</organism>
<evidence type="ECO:0000313" key="1">
    <source>
        <dbReference type="EMBL" id="MXO61389.1"/>
    </source>
</evidence>
<comment type="caution">
    <text evidence="1">The sequence shown here is derived from an EMBL/GenBank/DDBJ whole genome shotgun (WGS) entry which is preliminary data.</text>
</comment>
<dbReference type="Gene3D" id="3.30.565.10">
    <property type="entry name" value="Histidine kinase-like ATPase, C-terminal domain"/>
    <property type="match status" value="1"/>
</dbReference>
<dbReference type="InterPro" id="IPR036890">
    <property type="entry name" value="HATPase_C_sf"/>
</dbReference>
<evidence type="ECO:0000313" key="2">
    <source>
        <dbReference type="Proteomes" id="UP000445582"/>
    </source>
</evidence>
<dbReference type="EMBL" id="WTYN01000001">
    <property type="protein sequence ID" value="MXO61389.1"/>
    <property type="molecule type" value="Genomic_DNA"/>
</dbReference>
<dbReference type="SUPFAM" id="SSF55874">
    <property type="entry name" value="ATPase domain of HSP90 chaperone/DNA topoisomerase II/histidine kinase"/>
    <property type="match status" value="1"/>
</dbReference>
<dbReference type="OrthoDB" id="9813438at2"/>
<dbReference type="Pfam" id="PF13589">
    <property type="entry name" value="HATPase_c_3"/>
    <property type="match status" value="1"/>
</dbReference>